<organism evidence="5 6">
    <name type="scientific">Neoaquamicrobium microcysteis</name>
    <dbReference type="NCBI Taxonomy" id="2682781"/>
    <lineage>
        <taxon>Bacteria</taxon>
        <taxon>Pseudomonadati</taxon>
        <taxon>Pseudomonadota</taxon>
        <taxon>Alphaproteobacteria</taxon>
        <taxon>Hyphomicrobiales</taxon>
        <taxon>Phyllobacteriaceae</taxon>
        <taxon>Neoaquamicrobium</taxon>
    </lineage>
</organism>
<name>A0A5D4GL55_9HYPH</name>
<dbReference type="Proteomes" id="UP000323258">
    <property type="component" value="Unassembled WGS sequence"/>
</dbReference>
<keyword evidence="6" id="KW-1185">Reference proteome</keyword>
<dbReference type="InterPro" id="IPR013785">
    <property type="entry name" value="Aldolase_TIM"/>
</dbReference>
<keyword evidence="1 2" id="KW-0456">Lyase</keyword>
<evidence type="ECO:0000313" key="5">
    <source>
        <dbReference type="EMBL" id="TYR29571.1"/>
    </source>
</evidence>
<dbReference type="AlphaFoldDB" id="A0A5D4GL55"/>
<dbReference type="PANTHER" id="PTHR12128:SF67">
    <property type="entry name" value="BLR3884 PROTEIN"/>
    <property type="match status" value="1"/>
</dbReference>
<dbReference type="Gene3D" id="3.20.20.70">
    <property type="entry name" value="Aldolase class I"/>
    <property type="match status" value="1"/>
</dbReference>
<evidence type="ECO:0000256" key="2">
    <source>
        <dbReference type="PIRNR" id="PIRNR001365"/>
    </source>
</evidence>
<feature type="active site" description="Proton donor/acceptor" evidence="3">
    <location>
        <position position="139"/>
    </location>
</feature>
<proteinExistence type="inferred from homology"/>
<dbReference type="CDD" id="cd00408">
    <property type="entry name" value="DHDPS-like"/>
    <property type="match status" value="1"/>
</dbReference>
<evidence type="ECO:0000313" key="6">
    <source>
        <dbReference type="Proteomes" id="UP000323258"/>
    </source>
</evidence>
<dbReference type="PRINTS" id="PR00146">
    <property type="entry name" value="DHPICSNTHASE"/>
</dbReference>
<dbReference type="GO" id="GO:0008840">
    <property type="term" value="F:4-hydroxy-tetrahydrodipicolinate synthase activity"/>
    <property type="evidence" value="ECO:0007669"/>
    <property type="project" value="TreeGrafter"/>
</dbReference>
<feature type="binding site" evidence="4">
    <location>
        <position position="47"/>
    </location>
    <ligand>
        <name>pyruvate</name>
        <dbReference type="ChEBI" id="CHEBI:15361"/>
    </ligand>
</feature>
<evidence type="ECO:0000256" key="1">
    <source>
        <dbReference type="ARBA" id="ARBA00023239"/>
    </source>
</evidence>
<dbReference type="InterPro" id="IPR002220">
    <property type="entry name" value="DapA-like"/>
</dbReference>
<feature type="active site" description="Schiff-base intermediate with substrate" evidence="3">
    <location>
        <position position="169"/>
    </location>
</feature>
<gene>
    <name evidence="5" type="ORF">FY036_22220</name>
</gene>
<dbReference type="PIRSF" id="PIRSF001365">
    <property type="entry name" value="DHDPS"/>
    <property type="match status" value="1"/>
</dbReference>
<comment type="similarity">
    <text evidence="2">Belongs to the DapA family.</text>
</comment>
<sequence length="293" mass="30570">MNKTFGISAALTTPFRPDHSVDNSRLASHAASLLEEGCAGVTLFGTTGEGPSLGARERIDAQAALLDAGIAPDRITVAIGSSSSATAAEQADAALDAGIRSLLVTPPFYFKGVGDEGLFAWFAAFLERIGNRAPRAILYHIPQVTGVGLSIGLVRRLKAEFGEAVFAIKDSAGHWPTTTAFLEQKDIAILVGDERHLAAAARLGGAGAISGMANLFPLVLDDLVRTGDENEALNELVDALVSLPVTPAVKALVAAKRHDAEWMRVRAPLEQTPAADATRLKAMAAALASRKAA</sequence>
<feature type="binding site" evidence="4">
    <location>
        <position position="209"/>
    </location>
    <ligand>
        <name>pyruvate</name>
        <dbReference type="ChEBI" id="CHEBI:15361"/>
    </ligand>
</feature>
<dbReference type="RefSeq" id="WP_148916880.1">
    <property type="nucleotide sequence ID" value="NZ_VSZS01000068.1"/>
</dbReference>
<reference evidence="5 6" key="2">
    <citation type="submission" date="2019-09" db="EMBL/GenBank/DDBJ databases">
        <title>Mesorhizobium sp. MaA-C15 isolated from Microcystis aeruginosa.</title>
        <authorList>
            <person name="Jeong S.E."/>
            <person name="Jin H.M."/>
            <person name="Jeon C.O."/>
        </authorList>
    </citation>
    <scope>NUCLEOTIDE SEQUENCE [LARGE SCALE GENOMIC DNA]</scope>
    <source>
        <strain evidence="5 6">MaA-C15</strain>
    </source>
</reference>
<dbReference type="PANTHER" id="PTHR12128">
    <property type="entry name" value="DIHYDRODIPICOLINATE SYNTHASE"/>
    <property type="match status" value="1"/>
</dbReference>
<protein>
    <submittedName>
        <fullName evidence="5">Dihydrodipicolinate synthase family protein</fullName>
    </submittedName>
</protein>
<evidence type="ECO:0000256" key="3">
    <source>
        <dbReference type="PIRSR" id="PIRSR001365-1"/>
    </source>
</evidence>
<dbReference type="OrthoDB" id="7157803at2"/>
<reference evidence="5 6" key="1">
    <citation type="submission" date="2019-08" db="EMBL/GenBank/DDBJ databases">
        <authorList>
            <person name="Seo Y.L."/>
        </authorList>
    </citation>
    <scope>NUCLEOTIDE SEQUENCE [LARGE SCALE GENOMIC DNA]</scope>
    <source>
        <strain evidence="5 6">MaA-C15</strain>
    </source>
</reference>
<evidence type="ECO:0000256" key="4">
    <source>
        <dbReference type="PIRSR" id="PIRSR001365-2"/>
    </source>
</evidence>
<dbReference type="SMART" id="SM01130">
    <property type="entry name" value="DHDPS"/>
    <property type="match status" value="1"/>
</dbReference>
<dbReference type="SUPFAM" id="SSF51569">
    <property type="entry name" value="Aldolase"/>
    <property type="match status" value="1"/>
</dbReference>
<accession>A0A5D4GL55</accession>
<comment type="caution">
    <text evidence="5">The sequence shown here is derived from an EMBL/GenBank/DDBJ whole genome shotgun (WGS) entry which is preliminary data.</text>
</comment>
<dbReference type="Pfam" id="PF00701">
    <property type="entry name" value="DHDPS"/>
    <property type="match status" value="1"/>
</dbReference>
<dbReference type="EMBL" id="VSZS01000068">
    <property type="protein sequence ID" value="TYR29571.1"/>
    <property type="molecule type" value="Genomic_DNA"/>
</dbReference>